<comment type="subcellular location">
    <subcellularLocation>
        <location evidence="11">Cell membrane</location>
    </subcellularLocation>
</comment>
<dbReference type="PANTHER" id="PTHR42755:SF1">
    <property type="entry name" value="3-DEOXY-D-MANNO-OCTULOSONIC ACID TRANSFERASE, MITOCHONDRIAL-RELATED"/>
    <property type="match status" value="1"/>
</dbReference>
<evidence type="ECO:0000256" key="9">
    <source>
        <dbReference type="PIRSR" id="PIRSR639901-1"/>
    </source>
</evidence>
<dbReference type="SUPFAM" id="SSF53756">
    <property type="entry name" value="UDP-Glycosyltransferase/glycogen phosphorylase"/>
    <property type="match status" value="1"/>
</dbReference>
<evidence type="ECO:0000256" key="1">
    <source>
        <dbReference type="ARBA" id="ARBA00003394"/>
    </source>
</evidence>
<sequence>MAKKPILLRVYSGVLGFAGPLLAWALLNWRRRKGKEMLTRIGERRGRPSRDRPEGLLVWVHAASVGEFVSVLPLVEALVDRGFHVLLTTGTISSARLAAVRLPPEALHQFVPLDVPRYARRFYDHWQPDLVIFTESELWPNLFAEAETRNIPLVIANARMSQRSYDRWAQLGSTIGYVLKNIDLCLAQTETDGRRLAALGAVRVETAGNLKFDVPPPPAPTDVLTRLQDAIFGRPVFLAASTHTGEDELVIRVHARLKQQTRNLLTIIVPRHPDRAHEVLDAAEEMGLDVSLRSYIGDPDWNNDIFVADTIGELGLFYRVADVAFVGGSLVEHGGQNPIEPAKLGVPILHGPHVSNFAEIYKELDAAQGSLEITDNETFAIAVSGLIADPATRDMMRKSAFGVLERNGGALETTLAAIEPYLMQMSLTKR</sequence>
<dbReference type="GO" id="GO:0009245">
    <property type="term" value="P:lipid A biosynthetic process"/>
    <property type="evidence" value="ECO:0007669"/>
    <property type="project" value="TreeGrafter"/>
</dbReference>
<dbReference type="RefSeq" id="WP_222875298.1">
    <property type="nucleotide sequence ID" value="NZ_AP023361.1"/>
</dbReference>
<dbReference type="AlphaFoldDB" id="A0A6S6QXD1"/>
<keyword evidence="11" id="KW-1133">Transmembrane helix</keyword>
<evidence type="ECO:0000256" key="6">
    <source>
        <dbReference type="ARBA" id="ARBA00022679"/>
    </source>
</evidence>
<keyword evidence="11" id="KW-0472">Membrane</keyword>
<feature type="site" description="Transition state stabilizer" evidence="10">
    <location>
        <position position="211"/>
    </location>
</feature>
<dbReference type="GO" id="GO:0009244">
    <property type="term" value="P:lipopolysaccharide core region biosynthetic process"/>
    <property type="evidence" value="ECO:0007669"/>
    <property type="project" value="UniProtKB-UniRule"/>
</dbReference>
<dbReference type="GO" id="GO:0043842">
    <property type="term" value="F:Kdo transferase activity"/>
    <property type="evidence" value="ECO:0007669"/>
    <property type="project" value="UniProtKB-EC"/>
</dbReference>
<evidence type="ECO:0000259" key="12">
    <source>
        <dbReference type="Pfam" id="PF04413"/>
    </source>
</evidence>
<dbReference type="InterPro" id="IPR039901">
    <property type="entry name" value="Kdotransferase"/>
</dbReference>
<feature type="transmembrane region" description="Helical" evidence="11">
    <location>
        <begin position="6"/>
        <end position="27"/>
    </location>
</feature>
<evidence type="ECO:0000313" key="14">
    <source>
        <dbReference type="Proteomes" id="UP000515317"/>
    </source>
</evidence>
<evidence type="ECO:0000256" key="2">
    <source>
        <dbReference type="ARBA" id="ARBA00004713"/>
    </source>
</evidence>
<protein>
    <recommendedName>
        <fullName evidence="5 11">3-deoxy-D-manno-octulosonic acid transferase</fullName>
        <shortName evidence="11">Kdo transferase</shortName>
        <ecNumber evidence="4 11">2.4.99.12</ecNumber>
    </recommendedName>
    <alternativeName>
        <fullName evidence="7 11">Lipid IV(A) 3-deoxy-D-manno-octulosonic acid transferase</fullName>
    </alternativeName>
</protein>
<keyword evidence="11" id="KW-1003">Cell membrane</keyword>
<dbReference type="GO" id="GO:0005886">
    <property type="term" value="C:plasma membrane"/>
    <property type="evidence" value="ECO:0007669"/>
    <property type="project" value="UniProtKB-SubCell"/>
</dbReference>
<evidence type="ECO:0000313" key="13">
    <source>
        <dbReference type="EMBL" id="BCJ91671.1"/>
    </source>
</evidence>
<comment type="catalytic activity">
    <reaction evidence="8 11">
        <text>lipid IVA (E. coli) + CMP-3-deoxy-beta-D-manno-octulosonate = alpha-Kdo-(2-&gt;6)-lipid IVA (E. coli) + CMP + H(+)</text>
        <dbReference type="Rhea" id="RHEA:28066"/>
        <dbReference type="ChEBI" id="CHEBI:15378"/>
        <dbReference type="ChEBI" id="CHEBI:58603"/>
        <dbReference type="ChEBI" id="CHEBI:60364"/>
        <dbReference type="ChEBI" id="CHEBI:60377"/>
        <dbReference type="ChEBI" id="CHEBI:85987"/>
        <dbReference type="EC" id="2.4.99.12"/>
    </reaction>
</comment>
<name>A0A6S6QXD1_9HYPH</name>
<feature type="domain" description="3-deoxy-D-manno-octulosonic-acid transferase N-terminal" evidence="12">
    <location>
        <begin position="40"/>
        <end position="214"/>
    </location>
</feature>
<reference evidence="13 14" key="1">
    <citation type="submission" date="2020-08" db="EMBL/GenBank/DDBJ databases">
        <title>Genome sequence of Rhizobiales bacterium strain IZ6.</title>
        <authorList>
            <person name="Nakai R."/>
            <person name="Naganuma T."/>
        </authorList>
    </citation>
    <scope>NUCLEOTIDE SEQUENCE [LARGE SCALE GENOMIC DNA]</scope>
    <source>
        <strain evidence="13 14">IZ6</strain>
    </source>
</reference>
<organism evidence="13 14">
    <name type="scientific">Terrihabitans soli</name>
    <dbReference type="NCBI Taxonomy" id="708113"/>
    <lineage>
        <taxon>Bacteria</taxon>
        <taxon>Pseudomonadati</taxon>
        <taxon>Pseudomonadota</taxon>
        <taxon>Alphaproteobacteria</taxon>
        <taxon>Hyphomicrobiales</taxon>
        <taxon>Terrihabitans</taxon>
    </lineage>
</organism>
<dbReference type="EC" id="2.4.99.12" evidence="4 11"/>
<dbReference type="Gene3D" id="3.40.50.2000">
    <property type="entry name" value="Glycogen Phosphorylase B"/>
    <property type="match status" value="1"/>
</dbReference>
<dbReference type="Pfam" id="PF04413">
    <property type="entry name" value="Glycos_transf_N"/>
    <property type="match status" value="1"/>
</dbReference>
<evidence type="ECO:0000256" key="5">
    <source>
        <dbReference type="ARBA" id="ARBA00019077"/>
    </source>
</evidence>
<dbReference type="FunFam" id="3.40.50.2000:FF:000032">
    <property type="entry name" value="3-deoxy-D-manno-octulosonic acid transferase"/>
    <property type="match status" value="1"/>
</dbReference>
<gene>
    <name evidence="13" type="primary">kdtA</name>
    <name evidence="13" type="ORF">IZ6_24060</name>
</gene>
<keyword evidence="6 11" id="KW-0808">Transferase</keyword>
<evidence type="ECO:0000256" key="7">
    <source>
        <dbReference type="ARBA" id="ARBA00031445"/>
    </source>
</evidence>
<evidence type="ECO:0000256" key="4">
    <source>
        <dbReference type="ARBA" id="ARBA00012621"/>
    </source>
</evidence>
<dbReference type="InterPro" id="IPR007507">
    <property type="entry name" value="Glycos_transf_N"/>
</dbReference>
<comment type="similarity">
    <text evidence="3">Belongs to the glycosyltransferase group 1 family. Glycosyltransferase 30 subfamily.</text>
</comment>
<dbReference type="UniPathway" id="UPA00958"/>
<dbReference type="InterPro" id="IPR038107">
    <property type="entry name" value="Glycos_transf_N_sf"/>
</dbReference>
<evidence type="ECO:0000256" key="11">
    <source>
        <dbReference type="RuleBase" id="RU365103"/>
    </source>
</evidence>
<feature type="active site" description="Proton acceptor" evidence="9">
    <location>
        <position position="67"/>
    </location>
</feature>
<feature type="site" description="Transition state stabilizer" evidence="10">
    <location>
        <position position="135"/>
    </location>
</feature>
<comment type="function">
    <text evidence="1 11">Involved in lipopolysaccharide (LPS) biosynthesis. Catalyzes the transfer of 3-deoxy-D-manno-octulosonate (Kdo) residue(s) from CMP-Kdo to lipid IV(A), the tetraacyldisaccharide-1,4'-bisphosphate precursor of lipid A.</text>
</comment>
<comment type="pathway">
    <text evidence="2 11">Bacterial outer membrane biogenesis; LPS core biosynthesis.</text>
</comment>
<proteinExistence type="inferred from homology"/>
<keyword evidence="11" id="KW-0448">Lipopolysaccharide biosynthesis</keyword>
<evidence type="ECO:0000256" key="3">
    <source>
        <dbReference type="ARBA" id="ARBA00006380"/>
    </source>
</evidence>
<dbReference type="Proteomes" id="UP000515317">
    <property type="component" value="Chromosome"/>
</dbReference>
<evidence type="ECO:0000256" key="8">
    <source>
        <dbReference type="ARBA" id="ARBA00049183"/>
    </source>
</evidence>
<dbReference type="Gene3D" id="3.40.50.11720">
    <property type="entry name" value="3-Deoxy-D-manno-octulosonic-acid transferase, N-terminal domain"/>
    <property type="match status" value="1"/>
</dbReference>
<accession>A0A6S6QXD1</accession>
<keyword evidence="14" id="KW-1185">Reference proteome</keyword>
<evidence type="ECO:0000256" key="10">
    <source>
        <dbReference type="PIRSR" id="PIRSR639901-2"/>
    </source>
</evidence>
<dbReference type="EMBL" id="AP023361">
    <property type="protein sequence ID" value="BCJ91671.1"/>
    <property type="molecule type" value="Genomic_DNA"/>
</dbReference>
<dbReference type="KEGG" id="tso:IZ6_24060"/>
<keyword evidence="11" id="KW-0812">Transmembrane</keyword>
<dbReference type="PANTHER" id="PTHR42755">
    <property type="entry name" value="3-DEOXY-MANNO-OCTULOSONATE CYTIDYLYLTRANSFERASE"/>
    <property type="match status" value="1"/>
</dbReference>